<protein>
    <submittedName>
        <fullName evidence="2">Putative MFS family arabinose efflux permease</fullName>
    </submittedName>
</protein>
<dbReference type="AlphaFoldDB" id="A0A543NJV6"/>
<dbReference type="InterPro" id="IPR011701">
    <property type="entry name" value="MFS"/>
</dbReference>
<feature type="transmembrane region" description="Helical" evidence="1">
    <location>
        <begin position="347"/>
        <end position="368"/>
    </location>
</feature>
<dbReference type="Pfam" id="PF07690">
    <property type="entry name" value="MFS_1"/>
    <property type="match status" value="1"/>
</dbReference>
<keyword evidence="1" id="KW-0472">Membrane</keyword>
<dbReference type="PANTHER" id="PTHR23542:SF1">
    <property type="entry name" value="MAJOR FACILITATOR SUPERFAMILY (MFS) PROFILE DOMAIN-CONTAINING PROTEIN"/>
    <property type="match status" value="1"/>
</dbReference>
<keyword evidence="1" id="KW-1133">Transmembrane helix</keyword>
<comment type="caution">
    <text evidence="2">The sequence shown here is derived from an EMBL/GenBank/DDBJ whole genome shotgun (WGS) entry which is preliminary data.</text>
</comment>
<evidence type="ECO:0000313" key="2">
    <source>
        <dbReference type="EMBL" id="TQN32050.1"/>
    </source>
</evidence>
<organism evidence="2 3">
    <name type="scientific">Haloactinospora alba</name>
    <dbReference type="NCBI Taxonomy" id="405555"/>
    <lineage>
        <taxon>Bacteria</taxon>
        <taxon>Bacillati</taxon>
        <taxon>Actinomycetota</taxon>
        <taxon>Actinomycetes</taxon>
        <taxon>Streptosporangiales</taxon>
        <taxon>Nocardiopsidaceae</taxon>
        <taxon>Haloactinospora</taxon>
    </lineage>
</organism>
<reference evidence="2 3" key="1">
    <citation type="submission" date="2019-06" db="EMBL/GenBank/DDBJ databases">
        <title>Sequencing the genomes of 1000 actinobacteria strains.</title>
        <authorList>
            <person name="Klenk H.-P."/>
        </authorList>
    </citation>
    <scope>NUCLEOTIDE SEQUENCE [LARGE SCALE GENOMIC DNA]</scope>
    <source>
        <strain evidence="2 3">DSM 45015</strain>
    </source>
</reference>
<dbReference type="Proteomes" id="UP000317422">
    <property type="component" value="Unassembled WGS sequence"/>
</dbReference>
<dbReference type="InterPro" id="IPR036259">
    <property type="entry name" value="MFS_trans_sf"/>
</dbReference>
<evidence type="ECO:0000256" key="1">
    <source>
        <dbReference type="SAM" id="Phobius"/>
    </source>
</evidence>
<proteinExistence type="predicted"/>
<feature type="transmembrane region" description="Helical" evidence="1">
    <location>
        <begin position="315"/>
        <end position="335"/>
    </location>
</feature>
<feature type="transmembrane region" description="Helical" evidence="1">
    <location>
        <begin position="257"/>
        <end position="279"/>
    </location>
</feature>
<keyword evidence="3" id="KW-1185">Reference proteome</keyword>
<dbReference type="SUPFAM" id="SSF103473">
    <property type="entry name" value="MFS general substrate transporter"/>
    <property type="match status" value="1"/>
</dbReference>
<feature type="transmembrane region" description="Helical" evidence="1">
    <location>
        <begin position="183"/>
        <end position="203"/>
    </location>
</feature>
<name>A0A543NJV6_9ACTN</name>
<feature type="transmembrane region" description="Helical" evidence="1">
    <location>
        <begin position="89"/>
        <end position="107"/>
    </location>
</feature>
<evidence type="ECO:0000313" key="3">
    <source>
        <dbReference type="Proteomes" id="UP000317422"/>
    </source>
</evidence>
<dbReference type="OrthoDB" id="5243516at2"/>
<feature type="transmembrane region" description="Helical" evidence="1">
    <location>
        <begin position="374"/>
        <end position="397"/>
    </location>
</feature>
<feature type="transmembrane region" description="Helical" evidence="1">
    <location>
        <begin position="291"/>
        <end position="309"/>
    </location>
</feature>
<dbReference type="RefSeq" id="WP_141923611.1">
    <property type="nucleotide sequence ID" value="NZ_VFQC01000001.1"/>
</dbReference>
<dbReference type="PANTHER" id="PTHR23542">
    <property type="match status" value="1"/>
</dbReference>
<sequence>MSGGETRAKASPRPALEVLRSRHVPRLLSGSLIGRLPTGMAPLAILTAVRAHDGDYQLAGMLNGVYAVSLAVAGPVLGRVIDRTRQAPVLLASAVLSAVGFWALAALDPVANTTAAVVAALVAGAATPQLEPCLRVLWEDVLSSERDVRAAFSLDAGTQELIFVFGPLAVMGASALGGADSGLTAAAVIGLVGTVWFATARPARVWRGSAQHRHWAGPLRSSVMVRLFLVLLGVGGTIGAFTVGITGYAEEQGSAGAAGWLIAANAFGALVAGIAYTAVPASRDEGGRFRLLAVLFTAGYTPLLLLPGVPLMAPLAFLSGCALPAVLASAFALVARLAPHGTVTEAHAWMITSFGVGNAVGSAVAGVATDTVSARAALGTAVCFAAGAAGMTAVTLLRPAGEDSATGR</sequence>
<gene>
    <name evidence="2" type="ORF">FHX37_1975</name>
</gene>
<feature type="transmembrane region" description="Helical" evidence="1">
    <location>
        <begin position="223"/>
        <end position="245"/>
    </location>
</feature>
<keyword evidence="1" id="KW-0812">Transmembrane</keyword>
<feature type="transmembrane region" description="Helical" evidence="1">
    <location>
        <begin position="58"/>
        <end position="77"/>
    </location>
</feature>
<feature type="transmembrane region" description="Helical" evidence="1">
    <location>
        <begin position="32"/>
        <end position="52"/>
    </location>
</feature>
<dbReference type="EMBL" id="VFQC01000001">
    <property type="protein sequence ID" value="TQN32050.1"/>
    <property type="molecule type" value="Genomic_DNA"/>
</dbReference>
<dbReference type="GO" id="GO:0022857">
    <property type="term" value="F:transmembrane transporter activity"/>
    <property type="evidence" value="ECO:0007669"/>
    <property type="project" value="InterPro"/>
</dbReference>
<accession>A0A543NJV6</accession>
<dbReference type="Gene3D" id="1.20.1250.20">
    <property type="entry name" value="MFS general substrate transporter like domains"/>
    <property type="match status" value="1"/>
</dbReference>